<comment type="caution">
    <text evidence="1">The sequence shown here is derived from an EMBL/GenBank/DDBJ whole genome shotgun (WGS) entry which is preliminary data.</text>
</comment>
<keyword evidence="2" id="KW-1185">Reference proteome</keyword>
<dbReference type="AlphaFoldDB" id="A0ABD0KS08"/>
<gene>
    <name evidence="1" type="ORF">BaRGS_00019028</name>
</gene>
<proteinExistence type="predicted"/>
<organism evidence="1 2">
    <name type="scientific">Batillaria attramentaria</name>
    <dbReference type="NCBI Taxonomy" id="370345"/>
    <lineage>
        <taxon>Eukaryota</taxon>
        <taxon>Metazoa</taxon>
        <taxon>Spiralia</taxon>
        <taxon>Lophotrochozoa</taxon>
        <taxon>Mollusca</taxon>
        <taxon>Gastropoda</taxon>
        <taxon>Caenogastropoda</taxon>
        <taxon>Sorbeoconcha</taxon>
        <taxon>Cerithioidea</taxon>
        <taxon>Batillariidae</taxon>
        <taxon>Batillaria</taxon>
    </lineage>
</organism>
<evidence type="ECO:0000313" key="1">
    <source>
        <dbReference type="EMBL" id="KAK7489633.1"/>
    </source>
</evidence>
<dbReference type="Proteomes" id="UP001519460">
    <property type="component" value="Unassembled WGS sequence"/>
</dbReference>
<reference evidence="1 2" key="1">
    <citation type="journal article" date="2023" name="Sci. Data">
        <title>Genome assembly of the Korean intertidal mud-creeper Batillaria attramentaria.</title>
        <authorList>
            <person name="Patra A.K."/>
            <person name="Ho P.T."/>
            <person name="Jun S."/>
            <person name="Lee S.J."/>
            <person name="Kim Y."/>
            <person name="Won Y.J."/>
        </authorList>
    </citation>
    <scope>NUCLEOTIDE SEQUENCE [LARGE SCALE GENOMIC DNA]</scope>
    <source>
        <strain evidence="1">Wonlab-2016</strain>
    </source>
</reference>
<evidence type="ECO:0000313" key="2">
    <source>
        <dbReference type="Proteomes" id="UP001519460"/>
    </source>
</evidence>
<accession>A0ABD0KS08</accession>
<dbReference type="EMBL" id="JACVVK020000135">
    <property type="protein sequence ID" value="KAK7489633.1"/>
    <property type="molecule type" value="Genomic_DNA"/>
</dbReference>
<name>A0ABD0KS08_9CAEN</name>
<sequence>MQVMRCLNGIELRGIILTRKLYQQTEIEMTHSWLYREANEKDRFYNQSSFVVSGMVENKITSKRYCRKCLLRHCVPLPVMAIVEALSVFSGNDVSNNVAVN</sequence>
<protein>
    <submittedName>
        <fullName evidence="1">Uncharacterized protein</fullName>
    </submittedName>
</protein>